<dbReference type="AlphaFoldDB" id="A0A5B7EDK7"/>
<evidence type="ECO:0000313" key="2">
    <source>
        <dbReference type="Proteomes" id="UP000324222"/>
    </source>
</evidence>
<sequence length="67" mass="7623">MMMLERKEETRKTGPGCSPSLFHQLAVCTHSDTFHSHFWLLPHPLIPFLTVGVEIPGNYSCVQLLSR</sequence>
<dbReference type="Proteomes" id="UP000324222">
    <property type="component" value="Unassembled WGS sequence"/>
</dbReference>
<comment type="caution">
    <text evidence="1">The sequence shown here is derived from an EMBL/GenBank/DDBJ whole genome shotgun (WGS) entry which is preliminary data.</text>
</comment>
<gene>
    <name evidence="1" type="ORF">E2C01_024873</name>
</gene>
<evidence type="ECO:0000313" key="1">
    <source>
        <dbReference type="EMBL" id="MPC31578.1"/>
    </source>
</evidence>
<proteinExistence type="predicted"/>
<accession>A0A5B7EDK7</accession>
<keyword evidence="2" id="KW-1185">Reference proteome</keyword>
<protein>
    <submittedName>
        <fullName evidence="1">Uncharacterized protein</fullName>
    </submittedName>
</protein>
<reference evidence="1 2" key="1">
    <citation type="submission" date="2019-05" db="EMBL/GenBank/DDBJ databases">
        <title>Another draft genome of Portunus trituberculatus and its Hox gene families provides insights of decapod evolution.</title>
        <authorList>
            <person name="Jeong J.-H."/>
            <person name="Song I."/>
            <person name="Kim S."/>
            <person name="Choi T."/>
            <person name="Kim D."/>
            <person name="Ryu S."/>
            <person name="Kim W."/>
        </authorList>
    </citation>
    <scope>NUCLEOTIDE SEQUENCE [LARGE SCALE GENOMIC DNA]</scope>
    <source>
        <tissue evidence="1">Muscle</tissue>
    </source>
</reference>
<organism evidence="1 2">
    <name type="scientific">Portunus trituberculatus</name>
    <name type="common">Swimming crab</name>
    <name type="synonym">Neptunus trituberculatus</name>
    <dbReference type="NCBI Taxonomy" id="210409"/>
    <lineage>
        <taxon>Eukaryota</taxon>
        <taxon>Metazoa</taxon>
        <taxon>Ecdysozoa</taxon>
        <taxon>Arthropoda</taxon>
        <taxon>Crustacea</taxon>
        <taxon>Multicrustacea</taxon>
        <taxon>Malacostraca</taxon>
        <taxon>Eumalacostraca</taxon>
        <taxon>Eucarida</taxon>
        <taxon>Decapoda</taxon>
        <taxon>Pleocyemata</taxon>
        <taxon>Brachyura</taxon>
        <taxon>Eubrachyura</taxon>
        <taxon>Portunoidea</taxon>
        <taxon>Portunidae</taxon>
        <taxon>Portuninae</taxon>
        <taxon>Portunus</taxon>
    </lineage>
</organism>
<name>A0A5B7EDK7_PORTR</name>
<dbReference type="EMBL" id="VSRR010002465">
    <property type="protein sequence ID" value="MPC31578.1"/>
    <property type="molecule type" value="Genomic_DNA"/>
</dbReference>